<evidence type="ECO:0000313" key="4">
    <source>
        <dbReference type="Proteomes" id="UP000799324"/>
    </source>
</evidence>
<dbReference type="AlphaFoldDB" id="A0A6A6SXN0"/>
<dbReference type="EMBL" id="MU004428">
    <property type="protein sequence ID" value="KAF2651343.1"/>
    <property type="molecule type" value="Genomic_DNA"/>
</dbReference>
<dbReference type="OrthoDB" id="3364132at2759"/>
<sequence length="318" mass="35810">MAILSDVPGLRVEVHVAGSALKEYDDDETPPPKTVTKYIEAVSGAEFVIKYFFDRPFPTTYGVEAQIYVDGKRVGVDLNQAANLLVARAKVWEGGRVFVNGESFRSKFRFSDVKIDDDSADLEQLSEGHGVGAVGTIRVAFIHFVRQKESPLQDNHAGYKRPRERNTFSEKELKGQSVTHYSSMIPTKKTKERATRANYTVDYTEAGKAPFATIKFKYRSLQALKSMYIVPRTPSPVPLEERPAAELSPAELVELVNRMRKRDSEAAAAEKVKKEAQANVHVKRERDADDDDEVTFVSKHSKNERKVPQKDDFVIELD</sequence>
<gene>
    <name evidence="3" type="ORF">K491DRAFT_719903</name>
</gene>
<dbReference type="InterPro" id="IPR057678">
    <property type="entry name" value="DUF7918"/>
</dbReference>
<protein>
    <recommendedName>
        <fullName evidence="2">DUF7918 domain-containing protein</fullName>
    </recommendedName>
</protein>
<dbReference type="PANTHER" id="PTHR36223">
    <property type="entry name" value="BETA-LACTAMASE-TYPE TRANSPEPTIDASE FOLD DOMAIN CONTAINING PROTEIN"/>
    <property type="match status" value="1"/>
</dbReference>
<reference evidence="3" key="1">
    <citation type="journal article" date="2020" name="Stud. Mycol.">
        <title>101 Dothideomycetes genomes: a test case for predicting lifestyles and emergence of pathogens.</title>
        <authorList>
            <person name="Haridas S."/>
            <person name="Albert R."/>
            <person name="Binder M."/>
            <person name="Bloem J."/>
            <person name="Labutti K."/>
            <person name="Salamov A."/>
            <person name="Andreopoulos B."/>
            <person name="Baker S."/>
            <person name="Barry K."/>
            <person name="Bills G."/>
            <person name="Bluhm B."/>
            <person name="Cannon C."/>
            <person name="Castanera R."/>
            <person name="Culley D."/>
            <person name="Daum C."/>
            <person name="Ezra D."/>
            <person name="Gonzalez J."/>
            <person name="Henrissat B."/>
            <person name="Kuo A."/>
            <person name="Liang C."/>
            <person name="Lipzen A."/>
            <person name="Lutzoni F."/>
            <person name="Magnuson J."/>
            <person name="Mondo S."/>
            <person name="Nolan M."/>
            <person name="Ohm R."/>
            <person name="Pangilinan J."/>
            <person name="Park H.-J."/>
            <person name="Ramirez L."/>
            <person name="Alfaro M."/>
            <person name="Sun H."/>
            <person name="Tritt A."/>
            <person name="Yoshinaga Y."/>
            <person name="Zwiers L.-H."/>
            <person name="Turgeon B."/>
            <person name="Goodwin S."/>
            <person name="Spatafora J."/>
            <person name="Crous P."/>
            <person name="Grigoriev I."/>
        </authorList>
    </citation>
    <scope>NUCLEOTIDE SEQUENCE</scope>
    <source>
        <strain evidence="3">CBS 122681</strain>
    </source>
</reference>
<evidence type="ECO:0000256" key="1">
    <source>
        <dbReference type="SAM" id="MobiDB-lite"/>
    </source>
</evidence>
<feature type="region of interest" description="Disordered" evidence="1">
    <location>
        <begin position="266"/>
        <end position="318"/>
    </location>
</feature>
<evidence type="ECO:0000259" key="2">
    <source>
        <dbReference type="Pfam" id="PF25534"/>
    </source>
</evidence>
<dbReference type="Proteomes" id="UP000799324">
    <property type="component" value="Unassembled WGS sequence"/>
</dbReference>
<organism evidence="3 4">
    <name type="scientific">Lophiostoma macrostomum CBS 122681</name>
    <dbReference type="NCBI Taxonomy" id="1314788"/>
    <lineage>
        <taxon>Eukaryota</taxon>
        <taxon>Fungi</taxon>
        <taxon>Dikarya</taxon>
        <taxon>Ascomycota</taxon>
        <taxon>Pezizomycotina</taxon>
        <taxon>Dothideomycetes</taxon>
        <taxon>Pleosporomycetidae</taxon>
        <taxon>Pleosporales</taxon>
        <taxon>Lophiostomataceae</taxon>
        <taxon>Lophiostoma</taxon>
    </lineage>
</organism>
<accession>A0A6A6SXN0</accession>
<feature type="compositionally biased region" description="Basic and acidic residues" evidence="1">
    <location>
        <begin position="266"/>
        <end position="287"/>
    </location>
</feature>
<dbReference type="Pfam" id="PF25534">
    <property type="entry name" value="DUF7918"/>
    <property type="match status" value="1"/>
</dbReference>
<feature type="compositionally biased region" description="Basic and acidic residues" evidence="1">
    <location>
        <begin position="304"/>
        <end position="318"/>
    </location>
</feature>
<keyword evidence="4" id="KW-1185">Reference proteome</keyword>
<proteinExistence type="predicted"/>
<name>A0A6A6SXN0_9PLEO</name>
<dbReference type="PANTHER" id="PTHR36223:SF1">
    <property type="entry name" value="TRANSCRIPTION ELONGATION FACTOR EAF N-TERMINAL DOMAIN-CONTAINING PROTEIN"/>
    <property type="match status" value="1"/>
</dbReference>
<feature type="domain" description="DUF7918" evidence="2">
    <location>
        <begin position="9"/>
        <end position="233"/>
    </location>
</feature>
<evidence type="ECO:0000313" key="3">
    <source>
        <dbReference type="EMBL" id="KAF2651343.1"/>
    </source>
</evidence>